<evidence type="ECO:0000313" key="2">
    <source>
        <dbReference type="Proteomes" id="UP000814033"/>
    </source>
</evidence>
<reference evidence="1" key="1">
    <citation type="submission" date="2021-02" db="EMBL/GenBank/DDBJ databases">
        <authorList>
            <consortium name="DOE Joint Genome Institute"/>
            <person name="Ahrendt S."/>
            <person name="Looney B.P."/>
            <person name="Miyauchi S."/>
            <person name="Morin E."/>
            <person name="Drula E."/>
            <person name="Courty P.E."/>
            <person name="Chicoki N."/>
            <person name="Fauchery L."/>
            <person name="Kohler A."/>
            <person name="Kuo A."/>
            <person name="Labutti K."/>
            <person name="Pangilinan J."/>
            <person name="Lipzen A."/>
            <person name="Riley R."/>
            <person name="Andreopoulos W."/>
            <person name="He G."/>
            <person name="Johnson J."/>
            <person name="Barry K.W."/>
            <person name="Grigoriev I.V."/>
            <person name="Nagy L."/>
            <person name="Hibbett D."/>
            <person name="Henrissat B."/>
            <person name="Matheny P.B."/>
            <person name="Labbe J."/>
            <person name="Martin F."/>
        </authorList>
    </citation>
    <scope>NUCLEOTIDE SEQUENCE</scope>
    <source>
        <strain evidence="1">FP105234-sp</strain>
    </source>
</reference>
<organism evidence="1 2">
    <name type="scientific">Auriscalpium vulgare</name>
    <dbReference type="NCBI Taxonomy" id="40419"/>
    <lineage>
        <taxon>Eukaryota</taxon>
        <taxon>Fungi</taxon>
        <taxon>Dikarya</taxon>
        <taxon>Basidiomycota</taxon>
        <taxon>Agaricomycotina</taxon>
        <taxon>Agaricomycetes</taxon>
        <taxon>Russulales</taxon>
        <taxon>Auriscalpiaceae</taxon>
        <taxon>Auriscalpium</taxon>
    </lineage>
</organism>
<gene>
    <name evidence="1" type="ORF">FA95DRAFT_780446</name>
</gene>
<protein>
    <submittedName>
        <fullName evidence="1">Uncharacterized protein</fullName>
    </submittedName>
</protein>
<name>A0ACB8RAM5_9AGAM</name>
<accession>A0ACB8RAM5</accession>
<sequence length="130" mass="14042">MCAVFAAFSQLLATGTIARLVPAAVTAGTCIGICTSLSPWSVVTVSPSPPYIDHAQDVASSPPLMSCYWRRPRQRMQEGVGVSLRTEWERASLRRPPLLSHLSIDSLDDSLALGCISACARSLRDILFSH</sequence>
<dbReference type="EMBL" id="MU276147">
    <property type="protein sequence ID" value="KAI0041068.1"/>
    <property type="molecule type" value="Genomic_DNA"/>
</dbReference>
<proteinExistence type="predicted"/>
<comment type="caution">
    <text evidence="1">The sequence shown here is derived from an EMBL/GenBank/DDBJ whole genome shotgun (WGS) entry which is preliminary data.</text>
</comment>
<reference evidence="1" key="2">
    <citation type="journal article" date="2022" name="New Phytol.">
        <title>Evolutionary transition to the ectomycorrhizal habit in the genomes of a hyperdiverse lineage of mushroom-forming fungi.</title>
        <authorList>
            <person name="Looney B."/>
            <person name="Miyauchi S."/>
            <person name="Morin E."/>
            <person name="Drula E."/>
            <person name="Courty P.E."/>
            <person name="Kohler A."/>
            <person name="Kuo A."/>
            <person name="LaButti K."/>
            <person name="Pangilinan J."/>
            <person name="Lipzen A."/>
            <person name="Riley R."/>
            <person name="Andreopoulos W."/>
            <person name="He G."/>
            <person name="Johnson J."/>
            <person name="Nolan M."/>
            <person name="Tritt A."/>
            <person name="Barry K.W."/>
            <person name="Grigoriev I.V."/>
            <person name="Nagy L.G."/>
            <person name="Hibbett D."/>
            <person name="Henrissat B."/>
            <person name="Matheny P.B."/>
            <person name="Labbe J."/>
            <person name="Martin F.M."/>
        </authorList>
    </citation>
    <scope>NUCLEOTIDE SEQUENCE</scope>
    <source>
        <strain evidence="1">FP105234-sp</strain>
    </source>
</reference>
<evidence type="ECO:0000313" key="1">
    <source>
        <dbReference type="EMBL" id="KAI0041068.1"/>
    </source>
</evidence>
<dbReference type="Proteomes" id="UP000814033">
    <property type="component" value="Unassembled WGS sequence"/>
</dbReference>
<keyword evidence="2" id="KW-1185">Reference proteome</keyword>